<dbReference type="PROSITE" id="PS50041">
    <property type="entry name" value="C_TYPE_LECTIN_2"/>
    <property type="match status" value="1"/>
</dbReference>
<dbReference type="SMART" id="SM00034">
    <property type="entry name" value="CLECT"/>
    <property type="match status" value="1"/>
</dbReference>
<dbReference type="Proteomes" id="UP000507470">
    <property type="component" value="Unassembled WGS sequence"/>
</dbReference>
<dbReference type="InterPro" id="IPR016186">
    <property type="entry name" value="C-type_lectin-like/link_sf"/>
</dbReference>
<dbReference type="SUPFAM" id="SSF56436">
    <property type="entry name" value="C-type lectin-like"/>
    <property type="match status" value="1"/>
</dbReference>
<protein>
    <submittedName>
        <fullName evidence="2">LAYN</fullName>
    </submittedName>
</protein>
<feature type="domain" description="C-type lectin" evidence="1">
    <location>
        <begin position="103"/>
        <end position="210"/>
    </location>
</feature>
<dbReference type="AlphaFoldDB" id="A0A6J8B0F0"/>
<dbReference type="OrthoDB" id="6050186at2759"/>
<evidence type="ECO:0000259" key="1">
    <source>
        <dbReference type="PROSITE" id="PS50041"/>
    </source>
</evidence>
<keyword evidence="3" id="KW-1185">Reference proteome</keyword>
<proteinExistence type="predicted"/>
<evidence type="ECO:0000313" key="2">
    <source>
        <dbReference type="EMBL" id="CAC5375454.1"/>
    </source>
</evidence>
<dbReference type="Pfam" id="PF00059">
    <property type="entry name" value="Lectin_C"/>
    <property type="match status" value="1"/>
</dbReference>
<dbReference type="Gene3D" id="3.10.100.10">
    <property type="entry name" value="Mannose-Binding Protein A, subunit A"/>
    <property type="match status" value="1"/>
</dbReference>
<name>A0A6J8B0F0_MYTCO</name>
<evidence type="ECO:0000313" key="3">
    <source>
        <dbReference type="Proteomes" id="UP000507470"/>
    </source>
</evidence>
<sequence>MIQTSLAVEYKGNINASIDITPWKIGVFYETSLISCIMMCMQADNCFWTTFNNGACDLLSVTKKDMDNSQLIVYNGGLQIFQMIRGCSEQACQLSDGCVFIDDDSSCIKYYVDRLRYHSARTICKRDGGELFRIDSLIKQKRVQYLLNDVLNVNANVTVQGIKNSANKWLFDDGTLMTYFNWNAYEGQPNNGTSELYIYIKSSKQCQWHDIGLYENPFLCEIHA</sequence>
<organism evidence="2 3">
    <name type="scientific">Mytilus coruscus</name>
    <name type="common">Sea mussel</name>
    <dbReference type="NCBI Taxonomy" id="42192"/>
    <lineage>
        <taxon>Eukaryota</taxon>
        <taxon>Metazoa</taxon>
        <taxon>Spiralia</taxon>
        <taxon>Lophotrochozoa</taxon>
        <taxon>Mollusca</taxon>
        <taxon>Bivalvia</taxon>
        <taxon>Autobranchia</taxon>
        <taxon>Pteriomorphia</taxon>
        <taxon>Mytilida</taxon>
        <taxon>Mytiloidea</taxon>
        <taxon>Mytilidae</taxon>
        <taxon>Mytilinae</taxon>
        <taxon>Mytilus</taxon>
    </lineage>
</organism>
<reference evidence="2 3" key="1">
    <citation type="submission" date="2020-06" db="EMBL/GenBank/DDBJ databases">
        <authorList>
            <person name="Li R."/>
            <person name="Bekaert M."/>
        </authorList>
    </citation>
    <scope>NUCLEOTIDE SEQUENCE [LARGE SCALE GENOMIC DNA]</scope>
    <source>
        <strain evidence="3">wild</strain>
    </source>
</reference>
<dbReference type="InterPro" id="IPR001304">
    <property type="entry name" value="C-type_lectin-like"/>
</dbReference>
<dbReference type="EMBL" id="CACVKT020002154">
    <property type="protein sequence ID" value="CAC5375454.1"/>
    <property type="molecule type" value="Genomic_DNA"/>
</dbReference>
<dbReference type="InterPro" id="IPR016187">
    <property type="entry name" value="CTDL_fold"/>
</dbReference>
<gene>
    <name evidence="2" type="ORF">MCOR_12433</name>
</gene>
<dbReference type="CDD" id="cd00037">
    <property type="entry name" value="CLECT"/>
    <property type="match status" value="1"/>
</dbReference>
<accession>A0A6J8B0F0</accession>